<proteinExistence type="predicted"/>
<dbReference type="RefSeq" id="WP_244916555.1">
    <property type="nucleotide sequence ID" value="NZ_JBHUHB010000001.1"/>
</dbReference>
<dbReference type="EMBL" id="QJJQ01000012">
    <property type="protein sequence ID" value="PXW85129.1"/>
    <property type="molecule type" value="Genomic_DNA"/>
</dbReference>
<accession>A0A2V3W8T9</accession>
<comment type="caution">
    <text evidence="1">The sequence shown here is derived from an EMBL/GenBank/DDBJ whole genome shotgun (WGS) entry which is preliminary data.</text>
</comment>
<evidence type="ECO:0000313" key="1">
    <source>
        <dbReference type="EMBL" id="PXW85129.1"/>
    </source>
</evidence>
<name>A0A2V3W8T9_9BACI</name>
<evidence type="ECO:0000313" key="2">
    <source>
        <dbReference type="Proteomes" id="UP000247978"/>
    </source>
</evidence>
<organism evidence="1 2">
    <name type="scientific">Pseudogracilibacillus auburnensis</name>
    <dbReference type="NCBI Taxonomy" id="1494959"/>
    <lineage>
        <taxon>Bacteria</taxon>
        <taxon>Bacillati</taxon>
        <taxon>Bacillota</taxon>
        <taxon>Bacilli</taxon>
        <taxon>Bacillales</taxon>
        <taxon>Bacillaceae</taxon>
        <taxon>Pseudogracilibacillus</taxon>
    </lineage>
</organism>
<reference evidence="1 2" key="1">
    <citation type="submission" date="2018-05" db="EMBL/GenBank/DDBJ databases">
        <title>Genomic Encyclopedia of Type Strains, Phase IV (KMG-IV): sequencing the most valuable type-strain genomes for metagenomic binning, comparative biology and taxonomic classification.</title>
        <authorList>
            <person name="Goeker M."/>
        </authorList>
    </citation>
    <scope>NUCLEOTIDE SEQUENCE [LARGE SCALE GENOMIC DNA]</scope>
    <source>
        <strain evidence="1 2">DSM 28556</strain>
    </source>
</reference>
<sequence length="82" mass="9519">MNYKRYKQNLILIIFIILVGCSSKTVNNEIENEMSSSLVEQKQDETKKVEKEITISAVGDILIHDRVYHDAKVEADMIFRQC</sequence>
<dbReference type="PROSITE" id="PS51257">
    <property type="entry name" value="PROKAR_LIPOPROTEIN"/>
    <property type="match status" value="1"/>
</dbReference>
<dbReference type="AlphaFoldDB" id="A0A2V3W8T9"/>
<dbReference type="Proteomes" id="UP000247978">
    <property type="component" value="Unassembled WGS sequence"/>
</dbReference>
<keyword evidence="2" id="KW-1185">Reference proteome</keyword>
<protein>
    <submittedName>
        <fullName evidence="1">Uncharacterized protein</fullName>
    </submittedName>
</protein>
<gene>
    <name evidence="1" type="ORF">DFR56_112107</name>
</gene>